<sequence>MPSVVLAARRAPVVEGCRPSHLTCVRSVVRPLTPPCLCQVSFPVLGRPRWRASCPRARGRARELIQAGIDPTEQELANGSDRAGARELIQAGVDPTEQELANGSDRAGARELIQAGVDPTEQELRELIRRAGA</sequence>
<accession>A0A426XKX3</accession>
<comment type="caution">
    <text evidence="1">The sequence shown here is derived from an EMBL/GenBank/DDBJ whole genome shotgun (WGS) entry which is preliminary data.</text>
</comment>
<organism evidence="1 2">
    <name type="scientific">Ensete ventricosum</name>
    <name type="common">Abyssinian banana</name>
    <name type="synonym">Musa ensete</name>
    <dbReference type="NCBI Taxonomy" id="4639"/>
    <lineage>
        <taxon>Eukaryota</taxon>
        <taxon>Viridiplantae</taxon>
        <taxon>Streptophyta</taxon>
        <taxon>Embryophyta</taxon>
        <taxon>Tracheophyta</taxon>
        <taxon>Spermatophyta</taxon>
        <taxon>Magnoliopsida</taxon>
        <taxon>Liliopsida</taxon>
        <taxon>Zingiberales</taxon>
        <taxon>Musaceae</taxon>
        <taxon>Ensete</taxon>
    </lineage>
</organism>
<dbReference type="AlphaFoldDB" id="A0A426XKX3"/>
<evidence type="ECO:0000313" key="1">
    <source>
        <dbReference type="EMBL" id="RRT40178.1"/>
    </source>
</evidence>
<dbReference type="Proteomes" id="UP000287651">
    <property type="component" value="Unassembled WGS sequence"/>
</dbReference>
<gene>
    <name evidence="1" type="ORF">B296_00035156</name>
</gene>
<name>A0A426XKX3_ENSVE</name>
<reference evidence="1 2" key="1">
    <citation type="journal article" date="2014" name="Agronomy (Basel)">
        <title>A Draft Genome Sequence for Ensete ventricosum, the Drought-Tolerant Tree Against Hunger.</title>
        <authorList>
            <person name="Harrison J."/>
            <person name="Moore K.A."/>
            <person name="Paszkiewicz K."/>
            <person name="Jones T."/>
            <person name="Grant M."/>
            <person name="Ambacheew D."/>
            <person name="Muzemil S."/>
            <person name="Studholme D.J."/>
        </authorList>
    </citation>
    <scope>NUCLEOTIDE SEQUENCE [LARGE SCALE GENOMIC DNA]</scope>
</reference>
<dbReference type="EMBL" id="AMZH03019587">
    <property type="protein sequence ID" value="RRT40178.1"/>
    <property type="molecule type" value="Genomic_DNA"/>
</dbReference>
<proteinExistence type="predicted"/>
<protein>
    <submittedName>
        <fullName evidence="1">Uncharacterized protein</fullName>
    </submittedName>
</protein>
<evidence type="ECO:0000313" key="2">
    <source>
        <dbReference type="Proteomes" id="UP000287651"/>
    </source>
</evidence>